<dbReference type="EMBL" id="JAIWIU010000168">
    <property type="protein sequence ID" value="MCA2018360.1"/>
    <property type="molecule type" value="Genomic_DNA"/>
</dbReference>
<sequence length="289" mass="32851">MRLGLTLWSHSGWQSEFYGSGTSAGDRLARYAEVFNTVEGNTTFYASPGAHTVLNWRDATPDEFRFTFKLPKAITHEHRLRNASPLLNDFLTLMAPLQHKIGMWTIQLPASFGPEDLGVLYRFRQQFPKDFPLGLEVRHPQFFAKGAAEKELNQWLIEQNIDRIIMDSRPVFSASPTDPVVLDAQQKKPKVPVHAIATAHHPMVRFIGHPDLEANVAFFTPWLTKLSEWIAHGKQPYLMIHTPDNLLAPQLAKKIYGQLQTHVQNQFALTLPDLSEFPAQKGNNQLSMF</sequence>
<evidence type="ECO:0000313" key="1">
    <source>
        <dbReference type="EMBL" id="MCA2018360.1"/>
    </source>
</evidence>
<evidence type="ECO:0000313" key="2">
    <source>
        <dbReference type="Proteomes" id="UP001199044"/>
    </source>
</evidence>
<gene>
    <name evidence="1" type="ORF">LDJ79_19740</name>
</gene>
<dbReference type="InterPro" id="IPR036520">
    <property type="entry name" value="UPF0759_sf"/>
</dbReference>
<dbReference type="PANTHER" id="PTHR30348:SF9">
    <property type="entry name" value="UPF0759 PROTEIN YECE"/>
    <property type="match status" value="1"/>
</dbReference>
<name>A0ABS7YRP5_9VIBR</name>
<comment type="caution">
    <text evidence="1">The sequence shown here is derived from an EMBL/GenBank/DDBJ whole genome shotgun (WGS) entry which is preliminary data.</text>
</comment>
<proteinExistence type="predicted"/>
<dbReference type="Pfam" id="PF01904">
    <property type="entry name" value="DUF72"/>
    <property type="match status" value="1"/>
</dbReference>
<protein>
    <submittedName>
        <fullName evidence="1">DUF72 domain-containing protein</fullName>
    </submittedName>
</protein>
<dbReference type="Gene3D" id="3.20.20.410">
    <property type="entry name" value="Protein of unknown function UPF0759"/>
    <property type="match status" value="1"/>
</dbReference>
<reference evidence="2" key="1">
    <citation type="submission" date="2023-07" db="EMBL/GenBank/DDBJ databases">
        <title>Molecular identification of indigenous halophilic bacteria isolated from red sea cost, biodegradation of synthetic dyes and assessment of degraded metabolite toxicity.</title>
        <authorList>
            <person name="Chaieb K."/>
            <person name="Altayb H.N."/>
        </authorList>
    </citation>
    <scope>NUCLEOTIDE SEQUENCE [LARGE SCALE GENOMIC DNA]</scope>
    <source>
        <strain evidence="2">K20</strain>
    </source>
</reference>
<keyword evidence="2" id="KW-1185">Reference proteome</keyword>
<dbReference type="InterPro" id="IPR002763">
    <property type="entry name" value="DUF72"/>
</dbReference>
<dbReference type="Proteomes" id="UP001199044">
    <property type="component" value="Unassembled WGS sequence"/>
</dbReference>
<dbReference type="SUPFAM" id="SSF117396">
    <property type="entry name" value="TM1631-like"/>
    <property type="match status" value="1"/>
</dbReference>
<organism evidence="1 2">
    <name type="scientific">Vibrio tritonius</name>
    <dbReference type="NCBI Taxonomy" id="1435069"/>
    <lineage>
        <taxon>Bacteria</taxon>
        <taxon>Pseudomonadati</taxon>
        <taxon>Pseudomonadota</taxon>
        <taxon>Gammaproteobacteria</taxon>
        <taxon>Vibrionales</taxon>
        <taxon>Vibrionaceae</taxon>
        <taxon>Vibrio</taxon>
    </lineage>
</organism>
<dbReference type="RefSeq" id="WP_225251827.1">
    <property type="nucleotide sequence ID" value="NZ_JAIWIU010000168.1"/>
</dbReference>
<accession>A0ABS7YRP5</accession>
<dbReference type="PANTHER" id="PTHR30348">
    <property type="entry name" value="UNCHARACTERIZED PROTEIN YECE"/>
    <property type="match status" value="1"/>
</dbReference>